<dbReference type="RefSeq" id="WP_118943249.1">
    <property type="nucleotide sequence ID" value="NZ_CP032125.1"/>
</dbReference>
<dbReference type="OrthoDB" id="7875445at2"/>
<dbReference type="AlphaFoldDB" id="A0A347UIB6"/>
<keyword evidence="2" id="KW-1185">Reference proteome</keyword>
<dbReference type="Proteomes" id="UP000261704">
    <property type="component" value="Chromosome"/>
</dbReference>
<gene>
    <name evidence="1" type="ORF">BAR1_12065</name>
</gene>
<name>A0A347UIB6_9RHOB</name>
<accession>A0A347UIB6</accession>
<evidence type="ECO:0000313" key="2">
    <source>
        <dbReference type="Proteomes" id="UP000261704"/>
    </source>
</evidence>
<sequence length="270" mass="29355">MSATRLRGLSNVADLSRTDREAVDRVLELADNLEGLVIVRRPERPRGLDNFVGSDLKIRDLSNILLDLIKAHDDPKALDLTVLSQTAMDLLREKDPKALPTDAILPGKRGANLPVSAPTLGQLLRLAAIQQTENQERVIWDDGLNQLMVHVGRIRAVVNEGRIRVDIPVTADGLRETMQVPFAVGSPNRPSGMVMATSDRPVGNETVARIWGTALIALAHNALLSAIENLAGASGWDVRKQPLVPRAIIARNRSLTIESSAGFVFREGGK</sequence>
<dbReference type="EMBL" id="CP032125">
    <property type="protein sequence ID" value="AXX98594.1"/>
    <property type="molecule type" value="Genomic_DNA"/>
</dbReference>
<proteinExistence type="predicted"/>
<protein>
    <submittedName>
        <fullName evidence="1">Uncharacterized protein</fullName>
    </submittedName>
</protein>
<evidence type="ECO:0000313" key="1">
    <source>
        <dbReference type="EMBL" id="AXX98594.1"/>
    </source>
</evidence>
<organism evidence="1 2">
    <name type="scientific">Profundibacter amoris</name>
    <dbReference type="NCBI Taxonomy" id="2171755"/>
    <lineage>
        <taxon>Bacteria</taxon>
        <taxon>Pseudomonadati</taxon>
        <taxon>Pseudomonadota</taxon>
        <taxon>Alphaproteobacteria</taxon>
        <taxon>Rhodobacterales</taxon>
        <taxon>Paracoccaceae</taxon>
        <taxon>Profundibacter</taxon>
    </lineage>
</organism>
<dbReference type="KEGG" id="pamo:BAR1_12065"/>
<reference evidence="1 2" key="1">
    <citation type="submission" date="2018-09" db="EMBL/GenBank/DDBJ databases">
        <title>Profundibacter amoris BAR1 gen. nov., sp. nov., a new member of the Roseobacter clade isolated at Lokis Castle Vent Field on the Arctic Mid-Oceanic Ridge.</title>
        <authorList>
            <person name="Le Moine Bauer S."/>
            <person name="Sjoeberg A.G."/>
            <person name="L'Haridon S."/>
            <person name="Stokke R."/>
            <person name="Roalkvam I."/>
            <person name="Steen I.H."/>
            <person name="Dahle H."/>
        </authorList>
    </citation>
    <scope>NUCLEOTIDE SEQUENCE [LARGE SCALE GENOMIC DNA]</scope>
    <source>
        <strain evidence="1 2">BAR1</strain>
    </source>
</reference>